<sequence>MHRNQHKRQQKLTGTLFAGRQPCYLEPLPKFQVETRLCDKPEPYRHGHLHDLQMHKKTAKKIHTFILSNHSILPESDSGIQYYLDHKFAFAYTCHEYCIQRRSSTFFQDKAKVHTSEQGPPPSLVPIIDELTPTVHAHQEPTELIAFLFDYTRTVFSRALFVEKHEPRVGSYSSTPIAKELKPYSIFPRDTECIHFVTLHLRTIKECLIFEHT</sequence>
<dbReference type="EMBL" id="JABBWK010000006">
    <property type="protein sequence ID" value="KAG1905777.1"/>
    <property type="molecule type" value="Genomic_DNA"/>
</dbReference>
<dbReference type="GeneID" id="64666823"/>
<dbReference type="RefSeq" id="XP_041231352.1">
    <property type="nucleotide sequence ID" value="XM_041372525.1"/>
</dbReference>
<comment type="caution">
    <text evidence="1">The sequence shown here is derived from an EMBL/GenBank/DDBJ whole genome shotgun (WGS) entry which is preliminary data.</text>
</comment>
<reference evidence="1" key="1">
    <citation type="journal article" date="2020" name="New Phytol.">
        <title>Comparative genomics reveals dynamic genome evolution in host specialist ectomycorrhizal fungi.</title>
        <authorList>
            <person name="Lofgren L.A."/>
            <person name="Nguyen N.H."/>
            <person name="Vilgalys R."/>
            <person name="Ruytinx J."/>
            <person name="Liao H.L."/>
            <person name="Branco S."/>
            <person name="Kuo A."/>
            <person name="LaButti K."/>
            <person name="Lipzen A."/>
            <person name="Andreopoulos W."/>
            <person name="Pangilinan J."/>
            <person name="Riley R."/>
            <person name="Hundley H."/>
            <person name="Na H."/>
            <person name="Barry K."/>
            <person name="Grigoriev I.V."/>
            <person name="Stajich J.E."/>
            <person name="Kennedy P.G."/>
        </authorList>
    </citation>
    <scope>NUCLEOTIDE SEQUENCE</scope>
    <source>
        <strain evidence="1">FC203</strain>
    </source>
</reference>
<organism evidence="1 2">
    <name type="scientific">Suillus fuscotomentosus</name>
    <dbReference type="NCBI Taxonomy" id="1912939"/>
    <lineage>
        <taxon>Eukaryota</taxon>
        <taxon>Fungi</taxon>
        <taxon>Dikarya</taxon>
        <taxon>Basidiomycota</taxon>
        <taxon>Agaricomycotina</taxon>
        <taxon>Agaricomycetes</taxon>
        <taxon>Agaricomycetidae</taxon>
        <taxon>Boletales</taxon>
        <taxon>Suillineae</taxon>
        <taxon>Suillaceae</taxon>
        <taxon>Suillus</taxon>
    </lineage>
</organism>
<proteinExistence type="predicted"/>
<dbReference type="AlphaFoldDB" id="A0AAD4EGS4"/>
<protein>
    <submittedName>
        <fullName evidence="1">Uncharacterized protein</fullName>
    </submittedName>
</protein>
<name>A0AAD4EGS4_9AGAM</name>
<dbReference type="Proteomes" id="UP001195769">
    <property type="component" value="Unassembled WGS sequence"/>
</dbReference>
<accession>A0AAD4EGS4</accession>
<evidence type="ECO:0000313" key="2">
    <source>
        <dbReference type="Proteomes" id="UP001195769"/>
    </source>
</evidence>
<evidence type="ECO:0000313" key="1">
    <source>
        <dbReference type="EMBL" id="KAG1905777.1"/>
    </source>
</evidence>
<gene>
    <name evidence="1" type="ORF">F5891DRAFT_626084</name>
</gene>
<keyword evidence="2" id="KW-1185">Reference proteome</keyword>